<dbReference type="SUPFAM" id="SSF53067">
    <property type="entry name" value="Actin-like ATPase domain"/>
    <property type="match status" value="2"/>
</dbReference>
<protein>
    <submittedName>
        <fullName evidence="6">Carbohydrate kinase, FGGY family</fullName>
    </submittedName>
</protein>
<comment type="similarity">
    <text evidence="1">Belongs to the FGGY kinase family.</text>
</comment>
<dbReference type="InterPro" id="IPR018484">
    <property type="entry name" value="FGGY_N"/>
</dbReference>
<evidence type="ECO:0000256" key="1">
    <source>
        <dbReference type="ARBA" id="ARBA00009156"/>
    </source>
</evidence>
<evidence type="ECO:0000313" key="6">
    <source>
        <dbReference type="EMBL" id="CAA6825002.1"/>
    </source>
</evidence>
<dbReference type="PANTHER" id="PTHR10196:SF80">
    <property type="entry name" value="D-RIBULOSE KINASE"/>
    <property type="match status" value="1"/>
</dbReference>
<dbReference type="InterPro" id="IPR000577">
    <property type="entry name" value="Carb_kinase_FGGY"/>
</dbReference>
<reference evidence="6" key="1">
    <citation type="submission" date="2020-01" db="EMBL/GenBank/DDBJ databases">
        <authorList>
            <person name="Meier V. D."/>
            <person name="Meier V D."/>
        </authorList>
    </citation>
    <scope>NUCLEOTIDE SEQUENCE</scope>
    <source>
        <strain evidence="6">HLG_WM_MAG_07</strain>
    </source>
</reference>
<dbReference type="GO" id="GO:0005997">
    <property type="term" value="P:xylulose metabolic process"/>
    <property type="evidence" value="ECO:0007669"/>
    <property type="project" value="TreeGrafter"/>
</dbReference>
<accession>A0A6S6TWF3</accession>
<evidence type="ECO:0000256" key="3">
    <source>
        <dbReference type="ARBA" id="ARBA00022777"/>
    </source>
</evidence>
<dbReference type="PIRSF" id="PIRSF000538">
    <property type="entry name" value="GlpK"/>
    <property type="match status" value="1"/>
</dbReference>
<dbReference type="GO" id="GO:0004856">
    <property type="term" value="F:D-xylulokinase activity"/>
    <property type="evidence" value="ECO:0007669"/>
    <property type="project" value="TreeGrafter"/>
</dbReference>
<dbReference type="EMBL" id="CACVAY010000124">
    <property type="protein sequence ID" value="CAA6825002.1"/>
    <property type="molecule type" value="Genomic_DNA"/>
</dbReference>
<dbReference type="Pfam" id="PF00370">
    <property type="entry name" value="FGGY_N"/>
    <property type="match status" value="1"/>
</dbReference>
<proteinExistence type="inferred from homology"/>
<evidence type="ECO:0000256" key="2">
    <source>
        <dbReference type="ARBA" id="ARBA00022679"/>
    </source>
</evidence>
<dbReference type="InterPro" id="IPR043129">
    <property type="entry name" value="ATPase_NBD"/>
</dbReference>
<feature type="domain" description="Carbohydrate kinase FGGY N-terminal" evidence="4">
    <location>
        <begin position="10"/>
        <end position="233"/>
    </location>
</feature>
<dbReference type="InterPro" id="IPR018485">
    <property type="entry name" value="FGGY_C"/>
</dbReference>
<dbReference type="PANTHER" id="PTHR10196">
    <property type="entry name" value="SUGAR KINASE"/>
    <property type="match status" value="1"/>
</dbReference>
<evidence type="ECO:0000259" key="5">
    <source>
        <dbReference type="Pfam" id="PF02782"/>
    </source>
</evidence>
<feature type="domain" description="Carbohydrate kinase FGGY C-terminal" evidence="5">
    <location>
        <begin position="246"/>
        <end position="419"/>
    </location>
</feature>
<dbReference type="Pfam" id="PF02782">
    <property type="entry name" value="FGGY_C"/>
    <property type="match status" value="1"/>
</dbReference>
<keyword evidence="2" id="KW-0808">Transferase</keyword>
<dbReference type="GO" id="GO:0019150">
    <property type="term" value="F:D-ribulokinase activity"/>
    <property type="evidence" value="ECO:0007669"/>
    <property type="project" value="TreeGrafter"/>
</dbReference>
<gene>
    <name evidence="6" type="ORF">HELGO_WM23569</name>
</gene>
<name>A0A6S6TWF3_9GAMM</name>
<evidence type="ECO:0000259" key="4">
    <source>
        <dbReference type="Pfam" id="PF00370"/>
    </source>
</evidence>
<dbReference type="Gene3D" id="3.30.420.40">
    <property type="match status" value="2"/>
</dbReference>
<dbReference type="GO" id="GO:0005829">
    <property type="term" value="C:cytosol"/>
    <property type="evidence" value="ECO:0007669"/>
    <property type="project" value="TreeGrafter"/>
</dbReference>
<organism evidence="6">
    <name type="scientific">uncultured Thiotrichaceae bacterium</name>
    <dbReference type="NCBI Taxonomy" id="298394"/>
    <lineage>
        <taxon>Bacteria</taxon>
        <taxon>Pseudomonadati</taxon>
        <taxon>Pseudomonadota</taxon>
        <taxon>Gammaproteobacteria</taxon>
        <taxon>Thiotrichales</taxon>
        <taxon>Thiotrichaceae</taxon>
        <taxon>environmental samples</taxon>
    </lineage>
</organism>
<dbReference type="CDD" id="cd07783">
    <property type="entry name" value="ASKHA_NBD_FGGY_SePSK_AtXK1-like"/>
    <property type="match status" value="1"/>
</dbReference>
<keyword evidence="3 6" id="KW-0418">Kinase</keyword>
<sequence length="428" mass="47004">MNINNPSQLYAGIDIGTSGVRCTVIDAKKNILQESRVEYISLDNPTTKDWWESVKTCLFELSPSIRSQIGYLSIDGTSGTVVLTDKQGEPLSMPLMYNDARAVKQAKTIAEYAPKTSTANSVNTSLARILWLLSEYGLSSQECYFVHQTDFIIGKLTGLYNRSDENNALKLGYDCSNNCWPAWLAQLGLDVTSLPVVNKPGDYVAPVLNDVANDLGLYQGLIILAGTTDSIAAFNATGVAQTGIGVTSLGSTLVIKMMADKPIVDTQRGVYSHQFNNQWLVGGASNCGAKILREYFTDSELVTLSKQMRTSQRLAYGYYPLSGKGERFPILDPDKPPILQPRPPEDYLFLQGLLEALAELEQSAYQTLYELGAPKLQKIMTVGGGAKNPQWSDIRKNIIGVPVERVKNSEASFGMALLSLRHYKNHHA</sequence>
<dbReference type="AlphaFoldDB" id="A0A6S6TWF3"/>